<dbReference type="EMBL" id="CWQY01000021">
    <property type="protein sequence ID" value="CSC99454.1"/>
    <property type="molecule type" value="Genomic_DNA"/>
</dbReference>
<evidence type="ECO:0000313" key="2">
    <source>
        <dbReference type="Proteomes" id="UP000041770"/>
    </source>
</evidence>
<sequence length="134" mass="14991">MRRLDPARDTERDVDHFRDSRDPAFIDNAAITGSGNIVKHQLIRAFFGVTFGQWHNVSNDFVVTKLNAFHYLSITYIQTRNYPFCQHANASCAVNLPSNSARPTITPATPVPFNASISASEPMPPDDWNCTCGY</sequence>
<name>A0A656AAS3_VIBCL</name>
<evidence type="ECO:0000313" key="1">
    <source>
        <dbReference type="EMBL" id="CSC99454.1"/>
    </source>
</evidence>
<dbReference type="AlphaFoldDB" id="A0A656AAS3"/>
<proteinExistence type="predicted"/>
<organism evidence="1 2">
    <name type="scientific">Vibrio cholerae</name>
    <dbReference type="NCBI Taxonomy" id="666"/>
    <lineage>
        <taxon>Bacteria</taxon>
        <taxon>Pseudomonadati</taxon>
        <taxon>Pseudomonadota</taxon>
        <taxon>Gammaproteobacteria</taxon>
        <taxon>Vibrionales</taxon>
        <taxon>Vibrionaceae</taxon>
        <taxon>Vibrio</taxon>
    </lineage>
</organism>
<dbReference type="Proteomes" id="UP000041770">
    <property type="component" value="Unassembled WGS sequence"/>
</dbReference>
<accession>A0A656AAS3</accession>
<protein>
    <submittedName>
        <fullName evidence="1">Uncharacterized protein</fullName>
    </submittedName>
</protein>
<gene>
    <name evidence="1" type="ORF">ERS013200_02829</name>
</gene>
<reference evidence="1 2" key="1">
    <citation type="submission" date="2015-07" db="EMBL/GenBank/DDBJ databases">
        <authorList>
            <consortium name="Pathogen Informatics"/>
        </authorList>
    </citation>
    <scope>NUCLEOTIDE SEQUENCE [LARGE SCALE GENOMIC DNA]</scope>
    <source>
        <strain evidence="1 2">A316</strain>
    </source>
</reference>